<dbReference type="InterPro" id="IPR007110">
    <property type="entry name" value="Ig-like_dom"/>
</dbReference>
<feature type="non-terminal residue" evidence="6">
    <location>
        <position position="77"/>
    </location>
</feature>
<dbReference type="SUPFAM" id="SSF48726">
    <property type="entry name" value="Immunoglobulin"/>
    <property type="match status" value="1"/>
</dbReference>
<dbReference type="PANTHER" id="PTHR12231:SF253">
    <property type="entry name" value="DPR-INTERACTING PROTEIN ETA, ISOFORM B-RELATED"/>
    <property type="match status" value="1"/>
</dbReference>
<accession>A0ABQ9WJJ8</accession>
<name>A0ABQ9WJJ8_SAGOE</name>
<dbReference type="Gene3D" id="2.60.40.10">
    <property type="entry name" value="Immunoglobulins"/>
    <property type="match status" value="1"/>
</dbReference>
<comment type="caution">
    <text evidence="6">The sequence shown here is derived from an EMBL/GenBank/DDBJ whole genome shotgun (WGS) entry which is preliminary data.</text>
</comment>
<keyword evidence="4" id="KW-0393">Immunoglobulin domain</keyword>
<dbReference type="CDD" id="cd00096">
    <property type="entry name" value="Ig"/>
    <property type="match status" value="1"/>
</dbReference>
<protein>
    <submittedName>
        <fullName evidence="6">Hemicentin-2</fullName>
    </submittedName>
</protein>
<evidence type="ECO:0000313" key="7">
    <source>
        <dbReference type="Proteomes" id="UP001266305"/>
    </source>
</evidence>
<evidence type="ECO:0000256" key="3">
    <source>
        <dbReference type="ARBA" id="ARBA00023157"/>
    </source>
</evidence>
<sequence>MEGHLVQLLCEARGVPTPNITWFKDGALLPASTEAVYTRGGRQLQLERAQSSDAGVYTCKASNAVGATEKATRLDVY</sequence>
<keyword evidence="7" id="KW-1185">Reference proteome</keyword>
<evidence type="ECO:0000259" key="5">
    <source>
        <dbReference type="PROSITE" id="PS50835"/>
    </source>
</evidence>
<reference evidence="6 7" key="1">
    <citation type="submission" date="2023-05" db="EMBL/GenBank/DDBJ databases">
        <title>B98-5 Cell Line De Novo Hybrid Assembly: An Optical Mapping Approach.</title>
        <authorList>
            <person name="Kananen K."/>
            <person name="Auerbach J.A."/>
            <person name="Kautto E."/>
            <person name="Blachly J.S."/>
        </authorList>
    </citation>
    <scope>NUCLEOTIDE SEQUENCE [LARGE SCALE GENOMIC DNA]</scope>
    <source>
        <strain evidence="6">B95-8</strain>
        <tissue evidence="6">Cell line</tissue>
    </source>
</reference>
<dbReference type="PROSITE" id="PS50835">
    <property type="entry name" value="IG_LIKE"/>
    <property type="match status" value="1"/>
</dbReference>
<evidence type="ECO:0000256" key="1">
    <source>
        <dbReference type="ARBA" id="ARBA00022729"/>
    </source>
</evidence>
<evidence type="ECO:0000313" key="6">
    <source>
        <dbReference type="EMBL" id="KAK2120457.1"/>
    </source>
</evidence>
<dbReference type="Pfam" id="PF07679">
    <property type="entry name" value="I-set"/>
    <property type="match status" value="1"/>
</dbReference>
<keyword evidence="1" id="KW-0732">Signal</keyword>
<dbReference type="EMBL" id="JASSZA010000001">
    <property type="protein sequence ID" value="KAK2120457.1"/>
    <property type="molecule type" value="Genomic_DNA"/>
</dbReference>
<gene>
    <name evidence="6" type="primary">HMCN2_1</name>
    <name evidence="6" type="ORF">P7K49_001843</name>
</gene>
<feature type="domain" description="Ig-like" evidence="5">
    <location>
        <begin position="1"/>
        <end position="75"/>
    </location>
</feature>
<dbReference type="InterPro" id="IPR003599">
    <property type="entry name" value="Ig_sub"/>
</dbReference>
<proteinExistence type="predicted"/>
<dbReference type="InterPro" id="IPR036179">
    <property type="entry name" value="Ig-like_dom_sf"/>
</dbReference>
<organism evidence="6 7">
    <name type="scientific">Saguinus oedipus</name>
    <name type="common">Cotton-top tamarin</name>
    <name type="synonym">Oedipomidas oedipus</name>
    <dbReference type="NCBI Taxonomy" id="9490"/>
    <lineage>
        <taxon>Eukaryota</taxon>
        <taxon>Metazoa</taxon>
        <taxon>Chordata</taxon>
        <taxon>Craniata</taxon>
        <taxon>Vertebrata</taxon>
        <taxon>Euteleostomi</taxon>
        <taxon>Mammalia</taxon>
        <taxon>Eutheria</taxon>
        <taxon>Euarchontoglires</taxon>
        <taxon>Primates</taxon>
        <taxon>Haplorrhini</taxon>
        <taxon>Platyrrhini</taxon>
        <taxon>Cebidae</taxon>
        <taxon>Callitrichinae</taxon>
        <taxon>Saguinus</taxon>
    </lineage>
</organism>
<evidence type="ECO:0000256" key="2">
    <source>
        <dbReference type="ARBA" id="ARBA00022737"/>
    </source>
</evidence>
<evidence type="ECO:0000256" key="4">
    <source>
        <dbReference type="ARBA" id="ARBA00023319"/>
    </source>
</evidence>
<dbReference type="InterPro" id="IPR051170">
    <property type="entry name" value="Neural/epithelial_adhesion"/>
</dbReference>
<dbReference type="PANTHER" id="PTHR12231">
    <property type="entry name" value="CTX-RELATED TYPE I TRANSMEMBRANE PROTEIN"/>
    <property type="match status" value="1"/>
</dbReference>
<dbReference type="SMART" id="SM00409">
    <property type="entry name" value="IG"/>
    <property type="match status" value="1"/>
</dbReference>
<dbReference type="Proteomes" id="UP001266305">
    <property type="component" value="Unassembled WGS sequence"/>
</dbReference>
<dbReference type="InterPro" id="IPR003598">
    <property type="entry name" value="Ig_sub2"/>
</dbReference>
<dbReference type="SMART" id="SM00408">
    <property type="entry name" value="IGc2"/>
    <property type="match status" value="1"/>
</dbReference>
<dbReference type="InterPro" id="IPR013098">
    <property type="entry name" value="Ig_I-set"/>
</dbReference>
<keyword evidence="3" id="KW-1015">Disulfide bond</keyword>
<dbReference type="InterPro" id="IPR013783">
    <property type="entry name" value="Ig-like_fold"/>
</dbReference>
<keyword evidence="2" id="KW-0677">Repeat</keyword>